<comment type="caution">
    <text evidence="3">The sequence shown here is derived from an EMBL/GenBank/DDBJ whole genome shotgun (WGS) entry which is preliminary data.</text>
</comment>
<keyword evidence="1" id="KW-0175">Coiled coil</keyword>
<gene>
    <name evidence="3" type="ORF">BXZ70DRAFT_1008940</name>
</gene>
<sequence>MAFAFPTILPPSPNFPRLLPQPPLRHPTPLPPYHSTPSGMKYRRNLIREMDDLSEEETELVELNDDIRQRGAGFLVPIGRALTQTEEKNDADEASDDDADDDDDDESNGDDDEGDDDDDEEEAEQDLDADMDDMDEEGGGNTTNGDADEMDEEGEVSREAPSSDI</sequence>
<feature type="region of interest" description="Disordered" evidence="2">
    <location>
        <begin position="1"/>
        <end position="41"/>
    </location>
</feature>
<feature type="coiled-coil region" evidence="1">
    <location>
        <begin position="43"/>
        <end position="70"/>
    </location>
</feature>
<name>A0A8K0ULH9_9AGAR</name>
<dbReference type="EMBL" id="JAEVFJ010000019">
    <property type="protein sequence ID" value="KAH8099533.1"/>
    <property type="molecule type" value="Genomic_DNA"/>
</dbReference>
<reference evidence="3" key="1">
    <citation type="journal article" date="2021" name="New Phytol.">
        <title>Evolutionary innovations through gain and loss of genes in the ectomycorrhizal Boletales.</title>
        <authorList>
            <person name="Wu G."/>
            <person name="Miyauchi S."/>
            <person name="Morin E."/>
            <person name="Kuo A."/>
            <person name="Drula E."/>
            <person name="Varga T."/>
            <person name="Kohler A."/>
            <person name="Feng B."/>
            <person name="Cao Y."/>
            <person name="Lipzen A."/>
            <person name="Daum C."/>
            <person name="Hundley H."/>
            <person name="Pangilinan J."/>
            <person name="Johnson J."/>
            <person name="Barry K."/>
            <person name="LaButti K."/>
            <person name="Ng V."/>
            <person name="Ahrendt S."/>
            <person name="Min B."/>
            <person name="Choi I.G."/>
            <person name="Park H."/>
            <person name="Plett J.M."/>
            <person name="Magnuson J."/>
            <person name="Spatafora J.W."/>
            <person name="Nagy L.G."/>
            <person name="Henrissat B."/>
            <person name="Grigoriev I.V."/>
            <person name="Yang Z.L."/>
            <person name="Xu J."/>
            <person name="Martin F.M."/>
        </authorList>
    </citation>
    <scope>NUCLEOTIDE SEQUENCE</scope>
    <source>
        <strain evidence="3">KKN 215</strain>
    </source>
</reference>
<dbReference type="Proteomes" id="UP000813824">
    <property type="component" value="Unassembled WGS sequence"/>
</dbReference>
<protein>
    <recommendedName>
        <fullName evidence="5">Anaphase-promoting complex subunit 15</fullName>
    </recommendedName>
</protein>
<organism evidence="3 4">
    <name type="scientific">Cristinia sonorae</name>
    <dbReference type="NCBI Taxonomy" id="1940300"/>
    <lineage>
        <taxon>Eukaryota</taxon>
        <taxon>Fungi</taxon>
        <taxon>Dikarya</taxon>
        <taxon>Basidiomycota</taxon>
        <taxon>Agaricomycotina</taxon>
        <taxon>Agaricomycetes</taxon>
        <taxon>Agaricomycetidae</taxon>
        <taxon>Agaricales</taxon>
        <taxon>Pleurotineae</taxon>
        <taxon>Stephanosporaceae</taxon>
        <taxon>Cristinia</taxon>
    </lineage>
</organism>
<feature type="compositionally biased region" description="Pro residues" evidence="2">
    <location>
        <begin position="8"/>
        <end position="34"/>
    </location>
</feature>
<evidence type="ECO:0000256" key="2">
    <source>
        <dbReference type="SAM" id="MobiDB-lite"/>
    </source>
</evidence>
<evidence type="ECO:0000256" key="1">
    <source>
        <dbReference type="SAM" id="Coils"/>
    </source>
</evidence>
<evidence type="ECO:0000313" key="3">
    <source>
        <dbReference type="EMBL" id="KAH8099533.1"/>
    </source>
</evidence>
<evidence type="ECO:0008006" key="5">
    <source>
        <dbReference type="Google" id="ProtNLM"/>
    </source>
</evidence>
<keyword evidence="4" id="KW-1185">Reference proteome</keyword>
<proteinExistence type="predicted"/>
<accession>A0A8K0ULH9</accession>
<dbReference type="OrthoDB" id="3267661at2759"/>
<evidence type="ECO:0000313" key="4">
    <source>
        <dbReference type="Proteomes" id="UP000813824"/>
    </source>
</evidence>
<dbReference type="AlphaFoldDB" id="A0A8K0ULH9"/>
<feature type="compositionally biased region" description="Acidic residues" evidence="2">
    <location>
        <begin position="89"/>
        <end position="138"/>
    </location>
</feature>
<feature type="region of interest" description="Disordered" evidence="2">
    <location>
        <begin position="78"/>
        <end position="165"/>
    </location>
</feature>